<dbReference type="Proteomes" id="UP000264753">
    <property type="component" value="Unassembled WGS sequence"/>
</dbReference>
<protein>
    <submittedName>
        <fullName evidence="1">DUF4197 domain-containing protein</fullName>
    </submittedName>
</protein>
<evidence type="ECO:0000313" key="1">
    <source>
        <dbReference type="EMBL" id="HBU98083.1"/>
    </source>
</evidence>
<dbReference type="Pfam" id="PF13852">
    <property type="entry name" value="DUF4197"/>
    <property type="match status" value="1"/>
</dbReference>
<organism evidence="1 4">
    <name type="scientific">Thalassospira lucentensis</name>
    <dbReference type="NCBI Taxonomy" id="168935"/>
    <lineage>
        <taxon>Bacteria</taxon>
        <taxon>Pseudomonadati</taxon>
        <taxon>Pseudomonadota</taxon>
        <taxon>Alphaproteobacteria</taxon>
        <taxon>Rhodospirillales</taxon>
        <taxon>Thalassospiraceae</taxon>
        <taxon>Thalassospira</taxon>
    </lineage>
</organism>
<evidence type="ECO:0000313" key="4">
    <source>
        <dbReference type="Proteomes" id="UP000264753"/>
    </source>
</evidence>
<evidence type="ECO:0000313" key="3">
    <source>
        <dbReference type="Proteomes" id="UP000264179"/>
    </source>
</evidence>
<accession>A0A358HSF8</accession>
<reference evidence="3 4" key="1">
    <citation type="journal article" date="2018" name="Nat. Biotechnol.">
        <title>A standardized bacterial taxonomy based on genome phylogeny substantially revises the tree of life.</title>
        <authorList>
            <person name="Parks D.H."/>
            <person name="Chuvochina M."/>
            <person name="Waite D.W."/>
            <person name="Rinke C."/>
            <person name="Skarshewski A."/>
            <person name="Chaumeil P.A."/>
            <person name="Hugenholtz P."/>
        </authorList>
    </citation>
    <scope>NUCLEOTIDE SEQUENCE [LARGE SCALE GENOMIC DNA]</scope>
    <source>
        <strain evidence="1">UBA8707</strain>
        <strain evidence="2">UBA9881</strain>
    </source>
</reference>
<proteinExistence type="predicted"/>
<sequence length="269" mass="28362">MQFLKNHSAVRVGAVTFAIAIMAGGIAQPVMAQSFFDKAKDALGDVMEQNGSGSTSSGTASNSAVSALSSDTVEQGLKQALDAGVEAVTAQLGVKDGFNADPVAHIPLPDSVKTAQQLMNKAGLGSYADEIELRMNRAAEDTMSEAGDILVNAVSQMTLEDAKGILSGPDDAATSYLRRVSGTDIEARLRPVITDALADTGALSMYDQMVGQYDTLPFVPDLKTSLTDHATDKAMEGLFHYIALQEADIRSDPARWTTDVLKKVFSAAN</sequence>
<comment type="caution">
    <text evidence="1">The sequence shown here is derived from an EMBL/GenBank/DDBJ whole genome shotgun (WGS) entry which is preliminary data.</text>
</comment>
<dbReference type="EMBL" id="DOOG01000075">
    <property type="protein sequence ID" value="HBU98083.1"/>
    <property type="molecule type" value="Genomic_DNA"/>
</dbReference>
<dbReference type="AlphaFoldDB" id="A0A358HSF8"/>
<gene>
    <name evidence="1" type="ORF">DEF21_09290</name>
    <name evidence="2" type="ORF">DHR80_02110</name>
</gene>
<dbReference type="Proteomes" id="UP000264179">
    <property type="component" value="Unassembled WGS sequence"/>
</dbReference>
<evidence type="ECO:0000313" key="2">
    <source>
        <dbReference type="EMBL" id="HCW66004.1"/>
    </source>
</evidence>
<dbReference type="EMBL" id="DPOP01000020">
    <property type="protein sequence ID" value="HCW66004.1"/>
    <property type="molecule type" value="Genomic_DNA"/>
</dbReference>
<dbReference type="RefSeq" id="WP_276653061.1">
    <property type="nucleotide sequence ID" value="NZ_DOOG01000075.1"/>
</dbReference>
<dbReference type="InterPro" id="IPR025245">
    <property type="entry name" value="DUF4197"/>
</dbReference>
<name>A0A358HSF8_9PROT</name>